<geneLocation type="plasmid" evidence="1">
    <name>pM7012</name>
</geneLocation>
<dbReference type="RefSeq" id="WP_023842510.1">
    <property type="nucleotide sequence ID" value="NC_022995.1"/>
</dbReference>
<protein>
    <submittedName>
        <fullName evidence="1">Uncharacterized protein</fullName>
    </submittedName>
</protein>
<proteinExistence type="predicted"/>
<evidence type="ECO:0000313" key="1">
    <source>
        <dbReference type="EMBL" id="BAO18967.1"/>
    </source>
</evidence>
<accession>V5YNK9</accession>
<dbReference type="AlphaFoldDB" id="V5YNK9"/>
<organism evidence="1">
    <name type="scientific">Burkholderia sp. M701</name>
    <dbReference type="NCBI Taxonomy" id="326454"/>
    <lineage>
        <taxon>Bacteria</taxon>
        <taxon>Pseudomonadati</taxon>
        <taxon>Pseudomonadota</taxon>
        <taxon>Betaproteobacteria</taxon>
        <taxon>Burkholderiales</taxon>
        <taxon>Burkholderiaceae</taxon>
        <taxon>Burkholderia</taxon>
    </lineage>
</organism>
<keyword evidence="1" id="KW-0614">Plasmid</keyword>
<name>V5YNK9_9BURK</name>
<reference evidence="1" key="1">
    <citation type="journal article" date="2014" name="Microbiology">
        <title>A 2,4-dichlorophenoxyacetic acid degradation plasmid pM7012 discloses distribution of an unclassified megaplasmid group across bacterial species.</title>
        <authorList>
            <person name="Sakai Y."/>
            <person name="Ogawa N."/>
            <person name="Shimomura Y."/>
            <person name="Fujii T."/>
        </authorList>
    </citation>
    <scope>NUCLEOTIDE SEQUENCE</scope>
    <source>
        <strain evidence="1">M701</strain>
    </source>
</reference>
<sequence length="126" mass="13898">MSESATAIYLTDDRDLPERDLRALVIFPGGNGDWYVQVTPPHGRSTEGVRICTSGGASTNCPGLGPAIAEAFRAIMASQNGSKHEPLPSREEMQTELNAWRQRFPDMKFDGFFDIVEAEESAHNRT</sequence>
<reference evidence="1" key="2">
    <citation type="submission" date="2024-06" db="EMBL/GenBank/DDBJ databases">
        <authorList>
            <person name="Sakai Y."/>
            <person name="Fujii T."/>
        </authorList>
    </citation>
    <scope>NUCLEOTIDE SEQUENCE</scope>
    <source>
        <strain evidence="1">M701</strain>
        <plasmid evidence="1">pM7012</plasmid>
    </source>
</reference>
<dbReference type="EMBL" id="AB853026">
    <property type="protein sequence ID" value="BAO18967.1"/>
    <property type="molecule type" value="Genomic_DNA"/>
</dbReference>